<evidence type="ECO:0000313" key="2">
    <source>
        <dbReference type="Proteomes" id="UP000257136"/>
    </source>
</evidence>
<dbReference type="Proteomes" id="UP000257136">
    <property type="component" value="Unassembled WGS sequence"/>
</dbReference>
<dbReference type="EMBL" id="QUNI01000014">
    <property type="protein sequence ID" value="REG93028.1"/>
    <property type="molecule type" value="Genomic_DNA"/>
</dbReference>
<protein>
    <submittedName>
        <fullName evidence="1">Uncharacterized protein</fullName>
    </submittedName>
</protein>
<gene>
    <name evidence="1" type="ORF">C8P67_114130</name>
</gene>
<keyword evidence="2" id="KW-1185">Reference proteome</keyword>
<sequence>MAILKKNLKEMKQFNAKKGSKKLLFMKYFNSNKGDKKAQY</sequence>
<name>A0A3E0E456_9FLAO</name>
<accession>A0A3E0E456</accession>
<organism evidence="1 2">
    <name type="scientific">Flavobacterium aquicola</name>
    <dbReference type="NCBI Taxonomy" id="1682742"/>
    <lineage>
        <taxon>Bacteria</taxon>
        <taxon>Pseudomonadati</taxon>
        <taxon>Bacteroidota</taxon>
        <taxon>Flavobacteriia</taxon>
        <taxon>Flavobacteriales</taxon>
        <taxon>Flavobacteriaceae</taxon>
        <taxon>Flavobacterium</taxon>
    </lineage>
</organism>
<comment type="caution">
    <text evidence="1">The sequence shown here is derived from an EMBL/GenBank/DDBJ whole genome shotgun (WGS) entry which is preliminary data.</text>
</comment>
<proteinExistence type="predicted"/>
<reference evidence="1 2" key="1">
    <citation type="submission" date="2018-08" db="EMBL/GenBank/DDBJ databases">
        <title>Genomic Encyclopedia of Archaeal and Bacterial Type Strains, Phase II (KMG-II): from individual species to whole genera.</title>
        <authorList>
            <person name="Goeker M."/>
        </authorList>
    </citation>
    <scope>NUCLEOTIDE SEQUENCE [LARGE SCALE GENOMIC DNA]</scope>
    <source>
        <strain evidence="1 2">DSM 100880</strain>
    </source>
</reference>
<dbReference type="AlphaFoldDB" id="A0A3E0E456"/>
<evidence type="ECO:0000313" key="1">
    <source>
        <dbReference type="EMBL" id="REG93028.1"/>
    </source>
</evidence>